<comment type="catalytic activity">
    <reaction evidence="1">
        <text>Hydrolysis of terminal non-reducing N-acetyl-D-hexosamine residues in N-acetyl-beta-D-hexosaminides.</text>
        <dbReference type="EC" id="3.2.1.52"/>
    </reaction>
</comment>
<keyword evidence="4" id="KW-0378">Hydrolase</keyword>
<sequence>MSLRARAAAAAALFAAPLAAQAQTAPEPALLPRPATIAMRTGAALTIGPATRIVIPAGDSAAREAASWLRDELADTLKLRLTLATGPARRGDIRFASAAAMAGGDEAYMLDVDAQGVSIQANGGAGLFYGGVTLWQLLTERPGAAGRRLAPLHIADQPRFLWRGLMLDSARHMQSVAFIEHFIDWMALHKLNNFHWHLADDQGWRIEIKRYPKLTSVGAWRQAVFPDPPGRYGGYYTQDQIRAVVAYAARRHVNVMPEIDLPGHSTALIAAYPELGVAGFKAEPVTADWGLLPEVLNTDDYTFETVQNILSEVMDLFPSPYIDLGGDEVDQTQWKASPAVQAKMRALGLTDESALERWFIGRLGKFVEAHGRRIVGWDEIQEGASGDGLDTQAVVMSWHGGEGAAKAARSEHDVIIAQAPLYYLDNRQSTAPDEPPSWTDVIRTEAIYRHDPVPAGLTPAQQAHVLGLQGQLWTERARTEAWAAKLTYPRASAIAEVGWTPAGRLDWDDFSKRLIVQRTRYRLMGLDAGGPPAPPQPATGGRVSSVALDFCVPDTTGLILSPPPGGAIAPPRVKVAMRQPCWVERGVDLGTAKALDLSLVHLPYNERLGAQSPILELPKPRTPEGEIEVHADAIDGPLVASLPLAGFPAEAARHTLTTQLHGGSGRHDLYFVLTGASIDTRILQRPPLTVLEWVQTR</sequence>
<accession>A0ABT6MZ72</accession>
<dbReference type="InterPro" id="IPR015882">
    <property type="entry name" value="HEX_bac_N"/>
</dbReference>
<gene>
    <name evidence="11" type="ORF">QGN17_03425</name>
</gene>
<feature type="chain" id="PRO_5045565162" description="beta-N-acetylhexosaminidase" evidence="8">
    <location>
        <begin position="23"/>
        <end position="697"/>
    </location>
</feature>
<dbReference type="Gene3D" id="2.60.120.260">
    <property type="entry name" value="Galactose-binding domain-like"/>
    <property type="match status" value="1"/>
</dbReference>
<evidence type="ECO:0000259" key="10">
    <source>
        <dbReference type="Pfam" id="PF02838"/>
    </source>
</evidence>
<dbReference type="SUPFAM" id="SSF55545">
    <property type="entry name" value="beta-N-acetylhexosaminidase-like domain"/>
    <property type="match status" value="1"/>
</dbReference>
<reference evidence="11" key="1">
    <citation type="submission" date="2023-04" db="EMBL/GenBank/DDBJ databases">
        <title>Sphingomonas sp. MAHUQ-71 isolated from rice field.</title>
        <authorList>
            <person name="Huq M.A."/>
        </authorList>
    </citation>
    <scope>NUCLEOTIDE SEQUENCE</scope>
    <source>
        <strain evidence="11">MAHUQ-71</strain>
    </source>
</reference>
<dbReference type="PRINTS" id="PR00738">
    <property type="entry name" value="GLHYDRLASE20"/>
</dbReference>
<organism evidence="11 12">
    <name type="scientific">Sphingomonas oryzagri</name>
    <dbReference type="NCBI Taxonomy" id="3042314"/>
    <lineage>
        <taxon>Bacteria</taxon>
        <taxon>Pseudomonadati</taxon>
        <taxon>Pseudomonadota</taxon>
        <taxon>Alphaproteobacteria</taxon>
        <taxon>Sphingomonadales</taxon>
        <taxon>Sphingomonadaceae</taxon>
        <taxon>Sphingomonas</taxon>
    </lineage>
</organism>
<keyword evidence="8" id="KW-0732">Signal</keyword>
<dbReference type="Proteomes" id="UP001160625">
    <property type="component" value="Unassembled WGS sequence"/>
</dbReference>
<feature type="domain" description="Glycoside hydrolase family 20 catalytic" evidence="9">
    <location>
        <begin position="160"/>
        <end position="501"/>
    </location>
</feature>
<feature type="signal peptide" evidence="8">
    <location>
        <begin position="1"/>
        <end position="22"/>
    </location>
</feature>
<dbReference type="RefSeq" id="WP_281043116.1">
    <property type="nucleotide sequence ID" value="NZ_JARYGZ010000001.1"/>
</dbReference>
<evidence type="ECO:0000256" key="3">
    <source>
        <dbReference type="ARBA" id="ARBA00012663"/>
    </source>
</evidence>
<evidence type="ECO:0000256" key="8">
    <source>
        <dbReference type="SAM" id="SignalP"/>
    </source>
</evidence>
<keyword evidence="12" id="KW-1185">Reference proteome</keyword>
<dbReference type="Gene3D" id="3.30.379.10">
    <property type="entry name" value="Chitobiase/beta-hexosaminidase domain 2-like"/>
    <property type="match status" value="1"/>
</dbReference>
<dbReference type="SUPFAM" id="SSF51445">
    <property type="entry name" value="(Trans)glycosidases"/>
    <property type="match status" value="1"/>
</dbReference>
<dbReference type="CDD" id="cd04084">
    <property type="entry name" value="CBM6_xylanase-like"/>
    <property type="match status" value="1"/>
</dbReference>
<evidence type="ECO:0000313" key="11">
    <source>
        <dbReference type="EMBL" id="MDH7637774.1"/>
    </source>
</evidence>
<evidence type="ECO:0000256" key="5">
    <source>
        <dbReference type="ARBA" id="ARBA00023295"/>
    </source>
</evidence>
<dbReference type="Pfam" id="PF00728">
    <property type="entry name" value="Glyco_hydro_20"/>
    <property type="match status" value="1"/>
</dbReference>
<dbReference type="CDD" id="cd06563">
    <property type="entry name" value="GH20_chitobiase-like"/>
    <property type="match status" value="1"/>
</dbReference>
<dbReference type="EMBL" id="JARYGZ010000001">
    <property type="protein sequence ID" value="MDH7637774.1"/>
    <property type="molecule type" value="Genomic_DNA"/>
</dbReference>
<evidence type="ECO:0000256" key="7">
    <source>
        <dbReference type="ARBA" id="ARBA00033000"/>
    </source>
</evidence>
<evidence type="ECO:0000256" key="1">
    <source>
        <dbReference type="ARBA" id="ARBA00001231"/>
    </source>
</evidence>
<comment type="similarity">
    <text evidence="2">Belongs to the glycosyl hydrolase 20 family.</text>
</comment>
<protein>
    <recommendedName>
        <fullName evidence="3">beta-N-acetylhexosaminidase</fullName>
        <ecNumber evidence="3">3.2.1.52</ecNumber>
    </recommendedName>
    <alternativeName>
        <fullName evidence="6">Beta-N-acetylhexosaminidase</fullName>
    </alternativeName>
    <alternativeName>
        <fullName evidence="7">N-acetyl-beta-glucosaminidase</fullName>
    </alternativeName>
</protein>
<dbReference type="InterPro" id="IPR029018">
    <property type="entry name" value="Hex-like_dom2"/>
</dbReference>
<evidence type="ECO:0000256" key="2">
    <source>
        <dbReference type="ARBA" id="ARBA00006285"/>
    </source>
</evidence>
<dbReference type="InterPro" id="IPR017853">
    <property type="entry name" value="GH"/>
</dbReference>
<keyword evidence="5" id="KW-0326">Glycosidase</keyword>
<evidence type="ECO:0000256" key="6">
    <source>
        <dbReference type="ARBA" id="ARBA00030512"/>
    </source>
</evidence>
<evidence type="ECO:0000259" key="9">
    <source>
        <dbReference type="Pfam" id="PF00728"/>
    </source>
</evidence>
<dbReference type="PANTHER" id="PTHR22600:SF57">
    <property type="entry name" value="BETA-N-ACETYLHEXOSAMINIDASE"/>
    <property type="match status" value="1"/>
</dbReference>
<name>A0ABT6MZ72_9SPHN</name>
<feature type="domain" description="Beta-hexosaminidase bacterial type N-terminal" evidence="10">
    <location>
        <begin position="28"/>
        <end position="157"/>
    </location>
</feature>
<dbReference type="PANTHER" id="PTHR22600">
    <property type="entry name" value="BETA-HEXOSAMINIDASE"/>
    <property type="match status" value="1"/>
</dbReference>
<dbReference type="EC" id="3.2.1.52" evidence="3"/>
<comment type="caution">
    <text evidence="11">The sequence shown here is derived from an EMBL/GenBank/DDBJ whole genome shotgun (WGS) entry which is preliminary data.</text>
</comment>
<proteinExistence type="inferred from homology"/>
<dbReference type="Pfam" id="PF02838">
    <property type="entry name" value="Glyco_hydro_20b"/>
    <property type="match status" value="1"/>
</dbReference>
<dbReference type="InterPro" id="IPR015883">
    <property type="entry name" value="Glyco_hydro_20_cat"/>
</dbReference>
<dbReference type="InterPro" id="IPR025705">
    <property type="entry name" value="Beta_hexosaminidase_sua/sub"/>
</dbReference>
<evidence type="ECO:0000313" key="12">
    <source>
        <dbReference type="Proteomes" id="UP001160625"/>
    </source>
</evidence>
<dbReference type="Gene3D" id="3.20.20.80">
    <property type="entry name" value="Glycosidases"/>
    <property type="match status" value="1"/>
</dbReference>
<evidence type="ECO:0000256" key="4">
    <source>
        <dbReference type="ARBA" id="ARBA00022801"/>
    </source>
</evidence>